<gene>
    <name evidence="1" type="ORF">FB567DRAFT_525383</name>
</gene>
<dbReference type="OrthoDB" id="3649348at2759"/>
<accession>A0A8K0VYW0</accession>
<dbReference type="AlphaFoldDB" id="A0A8K0VYW0"/>
<organism evidence="1 2">
    <name type="scientific">Paraphoma chrysanthemicola</name>
    <dbReference type="NCBI Taxonomy" id="798071"/>
    <lineage>
        <taxon>Eukaryota</taxon>
        <taxon>Fungi</taxon>
        <taxon>Dikarya</taxon>
        <taxon>Ascomycota</taxon>
        <taxon>Pezizomycotina</taxon>
        <taxon>Dothideomycetes</taxon>
        <taxon>Pleosporomycetidae</taxon>
        <taxon>Pleosporales</taxon>
        <taxon>Pleosporineae</taxon>
        <taxon>Phaeosphaeriaceae</taxon>
        <taxon>Paraphoma</taxon>
    </lineage>
</organism>
<comment type="caution">
    <text evidence="1">The sequence shown here is derived from an EMBL/GenBank/DDBJ whole genome shotgun (WGS) entry which is preliminary data.</text>
</comment>
<name>A0A8K0VYW0_9PLEO</name>
<keyword evidence="2" id="KW-1185">Reference proteome</keyword>
<sequence length="216" mass="23392">MFTPRCITISSRFARLGTISEQLLATRSPVGSKQLSSTTTVRGTVGWSFRDSRANYSSGSSRMAAAGLPVVVVGRNANIARKVREGLGPEYDVIHIILSQTQATADIPLLLATPSQTPPDSEYNYGSQKYGARPVAIAVGGGFDDRMFAEIKDACKDVDKGVVWLRADVTKIKEMPPLNDLEAYGEETARRVKRKLGELGIGEEGAEGKEGVYFFT</sequence>
<dbReference type="EMBL" id="JAGMVJ010000009">
    <property type="protein sequence ID" value="KAH7087629.1"/>
    <property type="molecule type" value="Genomic_DNA"/>
</dbReference>
<evidence type="ECO:0000313" key="1">
    <source>
        <dbReference type="EMBL" id="KAH7087629.1"/>
    </source>
</evidence>
<evidence type="ECO:0000313" key="2">
    <source>
        <dbReference type="Proteomes" id="UP000813461"/>
    </source>
</evidence>
<proteinExistence type="predicted"/>
<reference evidence="1" key="1">
    <citation type="journal article" date="2021" name="Nat. Commun.">
        <title>Genetic determinants of endophytism in the Arabidopsis root mycobiome.</title>
        <authorList>
            <person name="Mesny F."/>
            <person name="Miyauchi S."/>
            <person name="Thiergart T."/>
            <person name="Pickel B."/>
            <person name="Atanasova L."/>
            <person name="Karlsson M."/>
            <person name="Huettel B."/>
            <person name="Barry K.W."/>
            <person name="Haridas S."/>
            <person name="Chen C."/>
            <person name="Bauer D."/>
            <person name="Andreopoulos W."/>
            <person name="Pangilinan J."/>
            <person name="LaButti K."/>
            <person name="Riley R."/>
            <person name="Lipzen A."/>
            <person name="Clum A."/>
            <person name="Drula E."/>
            <person name="Henrissat B."/>
            <person name="Kohler A."/>
            <person name="Grigoriev I.V."/>
            <person name="Martin F.M."/>
            <person name="Hacquard S."/>
        </authorList>
    </citation>
    <scope>NUCLEOTIDE SEQUENCE</scope>
    <source>
        <strain evidence="1">MPI-SDFR-AT-0120</strain>
    </source>
</reference>
<protein>
    <submittedName>
        <fullName evidence="1">Uncharacterized protein</fullName>
    </submittedName>
</protein>
<dbReference type="Proteomes" id="UP000813461">
    <property type="component" value="Unassembled WGS sequence"/>
</dbReference>